<dbReference type="AlphaFoldDB" id="A0A2I0VHC8"/>
<protein>
    <submittedName>
        <fullName evidence="3">Uncharacterized protein</fullName>
    </submittedName>
</protein>
<proteinExistence type="predicted"/>
<dbReference type="Proteomes" id="UP000233837">
    <property type="component" value="Unassembled WGS sequence"/>
</dbReference>
<sequence length="75" mass="8069">MASRRNFNRFSLFLLLALLILLSPTALSARKLLRSSETVMVVVKRHVSVQSSSPSSPTTAGDRLMDSVPSPGVGN</sequence>
<evidence type="ECO:0000313" key="3">
    <source>
        <dbReference type="EMBL" id="PKU62810.1"/>
    </source>
</evidence>
<feature type="chain" id="PRO_5014128001" evidence="2">
    <location>
        <begin position="29"/>
        <end position="75"/>
    </location>
</feature>
<organism evidence="3 4">
    <name type="scientific">Dendrobium catenatum</name>
    <dbReference type="NCBI Taxonomy" id="906689"/>
    <lineage>
        <taxon>Eukaryota</taxon>
        <taxon>Viridiplantae</taxon>
        <taxon>Streptophyta</taxon>
        <taxon>Embryophyta</taxon>
        <taxon>Tracheophyta</taxon>
        <taxon>Spermatophyta</taxon>
        <taxon>Magnoliopsida</taxon>
        <taxon>Liliopsida</taxon>
        <taxon>Asparagales</taxon>
        <taxon>Orchidaceae</taxon>
        <taxon>Epidendroideae</taxon>
        <taxon>Malaxideae</taxon>
        <taxon>Dendrobiinae</taxon>
        <taxon>Dendrobium</taxon>
    </lineage>
</organism>
<feature type="signal peptide" evidence="2">
    <location>
        <begin position="1"/>
        <end position="28"/>
    </location>
</feature>
<reference evidence="3 4" key="2">
    <citation type="journal article" date="2017" name="Nature">
        <title>The Apostasia genome and the evolution of orchids.</title>
        <authorList>
            <person name="Zhang G.Q."/>
            <person name="Liu K.W."/>
            <person name="Li Z."/>
            <person name="Lohaus R."/>
            <person name="Hsiao Y.Y."/>
            <person name="Niu S.C."/>
            <person name="Wang J.Y."/>
            <person name="Lin Y.C."/>
            <person name="Xu Q."/>
            <person name="Chen L.J."/>
            <person name="Yoshida K."/>
            <person name="Fujiwara S."/>
            <person name="Wang Z.W."/>
            <person name="Zhang Y.Q."/>
            <person name="Mitsuda N."/>
            <person name="Wang M."/>
            <person name="Liu G.H."/>
            <person name="Pecoraro L."/>
            <person name="Huang H.X."/>
            <person name="Xiao X.J."/>
            <person name="Lin M."/>
            <person name="Wu X.Y."/>
            <person name="Wu W.L."/>
            <person name="Chen Y.Y."/>
            <person name="Chang S.B."/>
            <person name="Sakamoto S."/>
            <person name="Ohme-Takagi M."/>
            <person name="Yagi M."/>
            <person name="Zeng S.J."/>
            <person name="Shen C.Y."/>
            <person name="Yeh C.M."/>
            <person name="Luo Y.B."/>
            <person name="Tsai W.C."/>
            <person name="Van de Peer Y."/>
            <person name="Liu Z.J."/>
        </authorList>
    </citation>
    <scope>NUCLEOTIDE SEQUENCE [LARGE SCALE GENOMIC DNA]</scope>
    <source>
        <tissue evidence="3">The whole plant</tissue>
    </source>
</reference>
<accession>A0A2I0VHC8</accession>
<feature type="compositionally biased region" description="Low complexity" evidence="1">
    <location>
        <begin position="48"/>
        <end position="57"/>
    </location>
</feature>
<reference evidence="3 4" key="1">
    <citation type="journal article" date="2016" name="Sci. Rep.">
        <title>The Dendrobium catenatum Lindl. genome sequence provides insights into polysaccharide synthase, floral development and adaptive evolution.</title>
        <authorList>
            <person name="Zhang G.Q."/>
            <person name="Xu Q."/>
            <person name="Bian C."/>
            <person name="Tsai W.C."/>
            <person name="Yeh C.M."/>
            <person name="Liu K.W."/>
            <person name="Yoshida K."/>
            <person name="Zhang L.S."/>
            <person name="Chang S.B."/>
            <person name="Chen F."/>
            <person name="Shi Y."/>
            <person name="Su Y.Y."/>
            <person name="Zhang Y.Q."/>
            <person name="Chen L.J."/>
            <person name="Yin Y."/>
            <person name="Lin M."/>
            <person name="Huang H."/>
            <person name="Deng H."/>
            <person name="Wang Z.W."/>
            <person name="Zhu S.L."/>
            <person name="Zhao X."/>
            <person name="Deng C."/>
            <person name="Niu S.C."/>
            <person name="Huang J."/>
            <person name="Wang M."/>
            <person name="Liu G.H."/>
            <person name="Yang H.J."/>
            <person name="Xiao X.J."/>
            <person name="Hsiao Y.Y."/>
            <person name="Wu W.L."/>
            <person name="Chen Y.Y."/>
            <person name="Mitsuda N."/>
            <person name="Ohme-Takagi M."/>
            <person name="Luo Y.B."/>
            <person name="Van de Peer Y."/>
            <person name="Liu Z.J."/>
        </authorList>
    </citation>
    <scope>NUCLEOTIDE SEQUENCE [LARGE SCALE GENOMIC DNA]</scope>
    <source>
        <tissue evidence="3">The whole plant</tissue>
    </source>
</reference>
<dbReference type="EMBL" id="KZ503581">
    <property type="protein sequence ID" value="PKU62810.1"/>
    <property type="molecule type" value="Genomic_DNA"/>
</dbReference>
<keyword evidence="2" id="KW-0732">Signal</keyword>
<gene>
    <name evidence="3" type="ORF">MA16_Dca024233</name>
</gene>
<evidence type="ECO:0000256" key="2">
    <source>
        <dbReference type="SAM" id="SignalP"/>
    </source>
</evidence>
<feature type="region of interest" description="Disordered" evidence="1">
    <location>
        <begin position="48"/>
        <end position="75"/>
    </location>
</feature>
<evidence type="ECO:0000313" key="4">
    <source>
        <dbReference type="Proteomes" id="UP000233837"/>
    </source>
</evidence>
<keyword evidence="4" id="KW-1185">Reference proteome</keyword>
<name>A0A2I0VHC8_9ASPA</name>
<evidence type="ECO:0000256" key="1">
    <source>
        <dbReference type="SAM" id="MobiDB-lite"/>
    </source>
</evidence>